<evidence type="ECO:0000313" key="2">
    <source>
        <dbReference type="Proteomes" id="UP000016933"/>
    </source>
</evidence>
<keyword evidence="2" id="KW-1185">Reference proteome</keyword>
<evidence type="ECO:0000313" key="1">
    <source>
        <dbReference type="EMBL" id="EME38313.1"/>
    </source>
</evidence>
<reference evidence="2" key="1">
    <citation type="journal article" date="2012" name="PLoS Genet.">
        <title>The genomes of the fungal plant pathogens Cladosporium fulvum and Dothistroma septosporum reveal adaptation to different hosts and lifestyles but also signatures of common ancestry.</title>
        <authorList>
            <person name="de Wit P.J.G.M."/>
            <person name="van der Burgt A."/>
            <person name="Oekmen B."/>
            <person name="Stergiopoulos I."/>
            <person name="Abd-Elsalam K.A."/>
            <person name="Aerts A.L."/>
            <person name="Bahkali A.H."/>
            <person name="Beenen H.G."/>
            <person name="Chettri P."/>
            <person name="Cox M.P."/>
            <person name="Datema E."/>
            <person name="de Vries R.P."/>
            <person name="Dhillon B."/>
            <person name="Ganley A.R."/>
            <person name="Griffiths S.A."/>
            <person name="Guo Y."/>
            <person name="Hamelin R.C."/>
            <person name="Henrissat B."/>
            <person name="Kabir M.S."/>
            <person name="Jashni M.K."/>
            <person name="Kema G."/>
            <person name="Klaubauf S."/>
            <person name="Lapidus A."/>
            <person name="Levasseur A."/>
            <person name="Lindquist E."/>
            <person name="Mehrabi R."/>
            <person name="Ohm R.A."/>
            <person name="Owen T.J."/>
            <person name="Salamov A."/>
            <person name="Schwelm A."/>
            <person name="Schijlen E."/>
            <person name="Sun H."/>
            <person name="van den Burg H.A."/>
            <person name="van Ham R.C.H.J."/>
            <person name="Zhang S."/>
            <person name="Goodwin S.B."/>
            <person name="Grigoriev I.V."/>
            <person name="Collemare J."/>
            <person name="Bradshaw R.E."/>
        </authorList>
    </citation>
    <scope>NUCLEOTIDE SEQUENCE [LARGE SCALE GENOMIC DNA]</scope>
    <source>
        <strain evidence="2">NZE10 / CBS 128990</strain>
    </source>
</reference>
<sequence>MTPSTDEVSVRVVRVPATPPHKLVKFNTAYLYGYMRELDTLHDLARGWSMIGYFSPEKNNVLQRSTSECTGYSAWTGRFCETDAFDTSFANNGSMPRQIWSTTKD</sequence>
<dbReference type="AlphaFoldDB" id="N1PC22"/>
<reference evidence="1 2" key="2">
    <citation type="journal article" date="2012" name="PLoS Pathog.">
        <title>Diverse lifestyles and strategies of plant pathogenesis encoded in the genomes of eighteen Dothideomycetes fungi.</title>
        <authorList>
            <person name="Ohm R.A."/>
            <person name="Feau N."/>
            <person name="Henrissat B."/>
            <person name="Schoch C.L."/>
            <person name="Horwitz B.A."/>
            <person name="Barry K.W."/>
            <person name="Condon B.J."/>
            <person name="Copeland A.C."/>
            <person name="Dhillon B."/>
            <person name="Glaser F."/>
            <person name="Hesse C.N."/>
            <person name="Kosti I."/>
            <person name="LaButti K."/>
            <person name="Lindquist E.A."/>
            <person name="Lucas S."/>
            <person name="Salamov A.A."/>
            <person name="Bradshaw R.E."/>
            <person name="Ciuffetti L."/>
            <person name="Hamelin R.C."/>
            <person name="Kema G.H.J."/>
            <person name="Lawrence C."/>
            <person name="Scott J.A."/>
            <person name="Spatafora J.W."/>
            <person name="Turgeon B.G."/>
            <person name="de Wit P.J.G.M."/>
            <person name="Zhong S."/>
            <person name="Goodwin S.B."/>
            <person name="Grigoriev I.V."/>
        </authorList>
    </citation>
    <scope>NUCLEOTIDE SEQUENCE [LARGE SCALE GENOMIC DNA]</scope>
    <source>
        <strain evidence="2">NZE10 / CBS 128990</strain>
    </source>
</reference>
<proteinExistence type="predicted"/>
<accession>N1PC22</accession>
<dbReference type="HOGENOM" id="CLU_2236514_0_0_1"/>
<dbReference type="EMBL" id="KB446547">
    <property type="protein sequence ID" value="EME38313.1"/>
    <property type="molecule type" value="Genomic_DNA"/>
</dbReference>
<organism evidence="1 2">
    <name type="scientific">Dothistroma septosporum (strain NZE10 / CBS 128990)</name>
    <name type="common">Red band needle blight fungus</name>
    <name type="synonym">Mycosphaerella pini</name>
    <dbReference type="NCBI Taxonomy" id="675120"/>
    <lineage>
        <taxon>Eukaryota</taxon>
        <taxon>Fungi</taxon>
        <taxon>Dikarya</taxon>
        <taxon>Ascomycota</taxon>
        <taxon>Pezizomycotina</taxon>
        <taxon>Dothideomycetes</taxon>
        <taxon>Dothideomycetidae</taxon>
        <taxon>Mycosphaerellales</taxon>
        <taxon>Mycosphaerellaceae</taxon>
        <taxon>Dothistroma</taxon>
    </lineage>
</organism>
<name>N1PC22_DOTSN</name>
<protein>
    <submittedName>
        <fullName evidence="1">Uncharacterized protein</fullName>
    </submittedName>
</protein>
<dbReference type="Proteomes" id="UP000016933">
    <property type="component" value="Unassembled WGS sequence"/>
</dbReference>
<gene>
    <name evidence="1" type="ORF">DOTSEDRAFT_29375</name>
</gene>